<organism evidence="2 3">
    <name type="scientific">Quillaja saponaria</name>
    <name type="common">Soap bark tree</name>
    <dbReference type="NCBI Taxonomy" id="32244"/>
    <lineage>
        <taxon>Eukaryota</taxon>
        <taxon>Viridiplantae</taxon>
        <taxon>Streptophyta</taxon>
        <taxon>Embryophyta</taxon>
        <taxon>Tracheophyta</taxon>
        <taxon>Spermatophyta</taxon>
        <taxon>Magnoliopsida</taxon>
        <taxon>eudicotyledons</taxon>
        <taxon>Gunneridae</taxon>
        <taxon>Pentapetalae</taxon>
        <taxon>rosids</taxon>
        <taxon>fabids</taxon>
        <taxon>Fabales</taxon>
        <taxon>Quillajaceae</taxon>
        <taxon>Quillaja</taxon>
    </lineage>
</organism>
<feature type="coiled-coil region" evidence="1">
    <location>
        <begin position="76"/>
        <end position="137"/>
    </location>
</feature>
<sequence length="330" mass="37931">MALFRTLLSRHFHSLIKSQTSLCTSSHTHPNSHNSRKIFSFIHRTVTSSPQSESPVEPESGDKEKKRPLYVLFKEAVGLSETAENSENQIRKENNALKRKLSELLAEVKKLESNLKKEDAEKEVESLKTTHKSLSAMFKNQRDNAEKHEKVKREEPEILKELSPDMEIFVDHLYREGYFDNANFMPMDKFDLSCFDNSYGRNFIKFAALRFGKDHQEIARWISGENLKRIAAFGCPSLDKKCVFAAKSLRKLFKIQEATVCSKCMLKQSCKYVNQTVWKIESKTLSLNTVMRVMISYALDLMPPQLVVPDETKASVSRLLKEVVKLSKTT</sequence>
<proteinExistence type="predicted"/>
<reference evidence="2" key="1">
    <citation type="journal article" date="2023" name="Science">
        <title>Elucidation of the pathway for biosynthesis of saponin adjuvants from the soapbark tree.</title>
        <authorList>
            <person name="Reed J."/>
            <person name="Orme A."/>
            <person name="El-Demerdash A."/>
            <person name="Owen C."/>
            <person name="Martin L.B.B."/>
            <person name="Misra R.C."/>
            <person name="Kikuchi S."/>
            <person name="Rejzek M."/>
            <person name="Martin A.C."/>
            <person name="Harkess A."/>
            <person name="Leebens-Mack J."/>
            <person name="Louveau T."/>
            <person name="Stephenson M.J."/>
            <person name="Osbourn A."/>
        </authorList>
    </citation>
    <scope>NUCLEOTIDE SEQUENCE</scope>
    <source>
        <strain evidence="2">S10</strain>
    </source>
</reference>
<dbReference type="EMBL" id="JARAOO010000012">
    <property type="protein sequence ID" value="KAJ7948789.1"/>
    <property type="molecule type" value="Genomic_DNA"/>
</dbReference>
<dbReference type="GO" id="GO:0005737">
    <property type="term" value="C:cytoplasm"/>
    <property type="evidence" value="ECO:0007669"/>
    <property type="project" value="TreeGrafter"/>
</dbReference>
<dbReference type="GO" id="GO:0003729">
    <property type="term" value="F:mRNA binding"/>
    <property type="evidence" value="ECO:0007669"/>
    <property type="project" value="TreeGrafter"/>
</dbReference>
<evidence type="ECO:0000256" key="1">
    <source>
        <dbReference type="SAM" id="Coils"/>
    </source>
</evidence>
<dbReference type="AlphaFoldDB" id="A0AAD7KZH9"/>
<dbReference type="KEGG" id="qsa:O6P43_029221"/>
<accession>A0AAD7KZH9</accession>
<dbReference type="PANTHER" id="PTHR23111:SF24">
    <property type="entry name" value="OS01G0203300 PROTEIN"/>
    <property type="match status" value="1"/>
</dbReference>
<keyword evidence="3" id="KW-1185">Reference proteome</keyword>
<gene>
    <name evidence="2" type="ORF">O6P43_029221</name>
</gene>
<evidence type="ECO:0000313" key="2">
    <source>
        <dbReference type="EMBL" id="KAJ7948789.1"/>
    </source>
</evidence>
<protein>
    <submittedName>
        <fullName evidence="2">Zinc finger protein var3, chloroplastic</fullName>
    </submittedName>
</protein>
<name>A0AAD7KZH9_QUISA</name>
<dbReference type="PANTHER" id="PTHR23111">
    <property type="entry name" value="ZINC FINGER PROTEIN"/>
    <property type="match status" value="1"/>
</dbReference>
<keyword evidence="1" id="KW-0175">Coiled coil</keyword>
<dbReference type="Proteomes" id="UP001163823">
    <property type="component" value="Chromosome 12"/>
</dbReference>
<evidence type="ECO:0000313" key="3">
    <source>
        <dbReference type="Proteomes" id="UP001163823"/>
    </source>
</evidence>
<comment type="caution">
    <text evidence="2">The sequence shown here is derived from an EMBL/GenBank/DDBJ whole genome shotgun (WGS) entry which is preliminary data.</text>
</comment>